<name>A0AAD6NGP8_DREDA</name>
<protein>
    <submittedName>
        <fullName evidence="2">Uncharacterized protein</fullName>
    </submittedName>
</protein>
<keyword evidence="3" id="KW-1185">Reference proteome</keyword>
<evidence type="ECO:0000313" key="3">
    <source>
        <dbReference type="Proteomes" id="UP001221413"/>
    </source>
</evidence>
<dbReference type="Proteomes" id="UP001221413">
    <property type="component" value="Unassembled WGS sequence"/>
</dbReference>
<proteinExistence type="predicted"/>
<feature type="compositionally biased region" description="Low complexity" evidence="1">
    <location>
        <begin position="53"/>
        <end position="64"/>
    </location>
</feature>
<evidence type="ECO:0000256" key="1">
    <source>
        <dbReference type="SAM" id="MobiDB-lite"/>
    </source>
</evidence>
<evidence type="ECO:0000313" key="2">
    <source>
        <dbReference type="EMBL" id="KAJ6257557.1"/>
    </source>
</evidence>
<sequence length="129" mass="14076">MAYYQNFDFKGQASGHARRQLDGSVPSSPYGSSAAFHPNARARGSPSAVCVTQDAASPSDAQQARQHHSNDYGSDAAAQTVTEQWWACHHCNTPYAIDRNPSCITDGNCYGHRPCNSCRKWSQVVNTKV</sequence>
<dbReference type="EMBL" id="JAQGDS010000010">
    <property type="protein sequence ID" value="KAJ6257557.1"/>
    <property type="molecule type" value="Genomic_DNA"/>
</dbReference>
<dbReference type="AlphaFoldDB" id="A0AAD6NGP8"/>
<gene>
    <name evidence="2" type="ORF">Dda_7342</name>
</gene>
<feature type="region of interest" description="Disordered" evidence="1">
    <location>
        <begin position="15"/>
        <end position="76"/>
    </location>
</feature>
<reference evidence="2" key="1">
    <citation type="submission" date="2023-01" db="EMBL/GenBank/DDBJ databases">
        <title>The chitinases involved in constricting ring structure development in the nematode-trapping fungus Drechslerella dactyloides.</title>
        <authorList>
            <person name="Wang R."/>
            <person name="Zhang L."/>
            <person name="Tang P."/>
            <person name="Li S."/>
            <person name="Liang L."/>
        </authorList>
    </citation>
    <scope>NUCLEOTIDE SEQUENCE</scope>
    <source>
        <strain evidence="2">YMF1.00031</strain>
    </source>
</reference>
<comment type="caution">
    <text evidence="2">The sequence shown here is derived from an EMBL/GenBank/DDBJ whole genome shotgun (WGS) entry which is preliminary data.</text>
</comment>
<accession>A0AAD6NGP8</accession>
<organism evidence="2 3">
    <name type="scientific">Drechslerella dactyloides</name>
    <name type="common">Nematode-trapping fungus</name>
    <name type="synonym">Arthrobotrys dactyloides</name>
    <dbReference type="NCBI Taxonomy" id="74499"/>
    <lineage>
        <taxon>Eukaryota</taxon>
        <taxon>Fungi</taxon>
        <taxon>Dikarya</taxon>
        <taxon>Ascomycota</taxon>
        <taxon>Pezizomycotina</taxon>
        <taxon>Orbiliomycetes</taxon>
        <taxon>Orbiliales</taxon>
        <taxon>Orbiliaceae</taxon>
        <taxon>Drechslerella</taxon>
    </lineage>
</organism>